<dbReference type="SUPFAM" id="SSF55797">
    <property type="entry name" value="PR-1-like"/>
    <property type="match status" value="1"/>
</dbReference>
<dbReference type="Pfam" id="PF00188">
    <property type="entry name" value="CAP"/>
    <property type="match status" value="1"/>
</dbReference>
<proteinExistence type="predicted"/>
<evidence type="ECO:0000256" key="1">
    <source>
        <dbReference type="SAM" id="SignalP"/>
    </source>
</evidence>
<dbReference type="CDD" id="cd05380">
    <property type="entry name" value="CAP_euk"/>
    <property type="match status" value="1"/>
</dbReference>
<name>A0A5K3ENG8_MESCO</name>
<dbReference type="GO" id="GO:0005576">
    <property type="term" value="C:extracellular region"/>
    <property type="evidence" value="ECO:0007669"/>
    <property type="project" value="InterPro"/>
</dbReference>
<feature type="domain" description="SCP" evidence="2">
    <location>
        <begin position="55"/>
        <end position="201"/>
    </location>
</feature>
<sequence>MQAPSVLICVLLIVGQSRAWWSQQCCQCKDLDIVSFTGGTDEDDVGPTKRSVLSAEKSELLNLHNKYRRLVSDGQIREQPSSSKIHDLKWSTELEASAQRHADTCRFAHDSADARRTPQWDWVGQNIAYSSSIAKNVEMWFDEYKEYNYQSNYCSGVCGHYTQLVWANTTHVGCGVSKCNFRGFNAVYVVCNYGPGGNYNGRRPY</sequence>
<feature type="chain" id="PRO_5024352180" evidence="1">
    <location>
        <begin position="20"/>
        <end position="205"/>
    </location>
</feature>
<dbReference type="WBParaSite" id="MCU_001520-RA">
    <property type="protein sequence ID" value="MCU_001520-RA"/>
    <property type="gene ID" value="MCU_001520"/>
</dbReference>
<evidence type="ECO:0000313" key="3">
    <source>
        <dbReference type="WBParaSite" id="MCU_001520-RA"/>
    </source>
</evidence>
<protein>
    <submittedName>
        <fullName evidence="3">SCP domain-containing protein</fullName>
    </submittedName>
</protein>
<organism evidence="3">
    <name type="scientific">Mesocestoides corti</name>
    <name type="common">Flatworm</name>
    <dbReference type="NCBI Taxonomy" id="53468"/>
    <lineage>
        <taxon>Eukaryota</taxon>
        <taxon>Metazoa</taxon>
        <taxon>Spiralia</taxon>
        <taxon>Lophotrochozoa</taxon>
        <taxon>Platyhelminthes</taxon>
        <taxon>Cestoda</taxon>
        <taxon>Eucestoda</taxon>
        <taxon>Cyclophyllidea</taxon>
        <taxon>Mesocestoididae</taxon>
        <taxon>Mesocestoides</taxon>
    </lineage>
</organism>
<feature type="signal peptide" evidence="1">
    <location>
        <begin position="1"/>
        <end position="19"/>
    </location>
</feature>
<dbReference type="PROSITE" id="PS01010">
    <property type="entry name" value="CRISP_2"/>
    <property type="match status" value="1"/>
</dbReference>
<dbReference type="PRINTS" id="PR00837">
    <property type="entry name" value="V5TPXLIKE"/>
</dbReference>
<dbReference type="AlphaFoldDB" id="A0A5K3ENG8"/>
<dbReference type="SMART" id="SM00198">
    <property type="entry name" value="SCP"/>
    <property type="match status" value="1"/>
</dbReference>
<dbReference type="PRINTS" id="PR00838">
    <property type="entry name" value="V5ALLERGEN"/>
</dbReference>
<dbReference type="Gene3D" id="3.40.33.10">
    <property type="entry name" value="CAP"/>
    <property type="match status" value="1"/>
</dbReference>
<dbReference type="InterPro" id="IPR001283">
    <property type="entry name" value="CRISP-related"/>
</dbReference>
<keyword evidence="1" id="KW-0732">Signal</keyword>
<dbReference type="InterPro" id="IPR035940">
    <property type="entry name" value="CAP_sf"/>
</dbReference>
<dbReference type="PANTHER" id="PTHR10334">
    <property type="entry name" value="CYSTEINE-RICH SECRETORY PROTEIN-RELATED"/>
    <property type="match status" value="1"/>
</dbReference>
<reference evidence="3" key="1">
    <citation type="submission" date="2019-11" db="UniProtKB">
        <authorList>
            <consortium name="WormBaseParasite"/>
        </authorList>
    </citation>
    <scope>IDENTIFICATION</scope>
</reference>
<evidence type="ECO:0000259" key="2">
    <source>
        <dbReference type="SMART" id="SM00198"/>
    </source>
</evidence>
<dbReference type="InterPro" id="IPR002413">
    <property type="entry name" value="V5_allergen-like"/>
</dbReference>
<dbReference type="InterPro" id="IPR018244">
    <property type="entry name" value="Allrgn_V5/Tpx1_CS"/>
</dbReference>
<accession>A0A5K3ENG8</accession>
<dbReference type="PROSITE" id="PS01009">
    <property type="entry name" value="CRISP_1"/>
    <property type="match status" value="1"/>
</dbReference>
<dbReference type="InterPro" id="IPR014044">
    <property type="entry name" value="CAP_dom"/>
</dbReference>